<evidence type="ECO:0000313" key="1">
    <source>
        <dbReference type="EMBL" id="EKC45613.1"/>
    </source>
</evidence>
<organism evidence="1">
    <name type="scientific">human gut metagenome</name>
    <dbReference type="NCBI Taxonomy" id="408170"/>
    <lineage>
        <taxon>unclassified sequences</taxon>
        <taxon>metagenomes</taxon>
        <taxon>organismal metagenomes</taxon>
    </lineage>
</organism>
<feature type="non-terminal residue" evidence="1">
    <location>
        <position position="1"/>
    </location>
</feature>
<accession>K1RJP6</accession>
<sequence>LSMTVSQLLLRRNLGYDWECLHLAEDSFWILGVKDTPETNDFIKIGSQRFPLGELKSRQEVLAYLRENGASHTALMDICEQYREKYQNELCWHYPTTDELHLGTFLLLVKEGVLSLPFNEVDSVDYELFCLEDACLCDAASIDLLIADWYCFDSDLRHAMEGMRRYYEKKEAVRSENKAVSDCP</sequence>
<protein>
    <submittedName>
        <fullName evidence="1">Uncharacterized protein</fullName>
    </submittedName>
</protein>
<reference evidence="1" key="1">
    <citation type="journal article" date="2013" name="Environ. Microbiol.">
        <title>Microbiota from the distal guts of lean and obese adolescents exhibit partial functional redundancy besides clear differences in community structure.</title>
        <authorList>
            <person name="Ferrer M."/>
            <person name="Ruiz A."/>
            <person name="Lanza F."/>
            <person name="Haange S.B."/>
            <person name="Oberbach A."/>
            <person name="Till H."/>
            <person name="Bargiela R."/>
            <person name="Campoy C."/>
            <person name="Segura M.T."/>
            <person name="Richter M."/>
            <person name="von Bergen M."/>
            <person name="Seifert J."/>
            <person name="Suarez A."/>
        </authorList>
    </citation>
    <scope>NUCLEOTIDE SEQUENCE</scope>
</reference>
<name>K1RJP6_9ZZZZ</name>
<dbReference type="AlphaFoldDB" id="K1RJP6"/>
<gene>
    <name evidence="1" type="ORF">LEA_20169</name>
</gene>
<comment type="caution">
    <text evidence="1">The sequence shown here is derived from an EMBL/GenBank/DDBJ whole genome shotgun (WGS) entry which is preliminary data.</text>
</comment>
<dbReference type="EMBL" id="AJWY01013856">
    <property type="protein sequence ID" value="EKC45613.1"/>
    <property type="molecule type" value="Genomic_DNA"/>
</dbReference>
<proteinExistence type="predicted"/>